<comment type="caution">
    <text evidence="1">The sequence shown here is derived from an EMBL/GenBank/DDBJ whole genome shotgun (WGS) entry which is preliminary data.</text>
</comment>
<dbReference type="EMBL" id="LNQE01001808">
    <property type="protein sequence ID" value="KUG05532.1"/>
    <property type="molecule type" value="Genomic_DNA"/>
</dbReference>
<sequence length="346" mass="38525">MGSTMKCPVCGDDCVLDAHQIIERIPAVFSRCRDCRMKILDKQQPPPPDAWHEPCTCGRRFIDEVFAHLYMLLVREGLFTGTEALKEVGSPLLHPGYHLTKPPFLPAQSLVLLSRVADRAVAEKMVEEVPEVRGVVRIGDFTPGIVDTDPATPPRTYELLAGCDVRANIFHTTAGPVVVYKQQSRIHIEFPRGHNPKITTVEQRIERVKPDWFVDACCGAGTLGLTGARHGIPQVILNDAWYAAAFWAAYNTRVNREFFRVDEVKIHASYQAMAEHPVGGAPVLIAETEGEQEIRVYQGDFRQLHQVIPDVWVLAVIDLFDKSDPAATGAVLREWTGKVNGEAFIP</sequence>
<gene>
    <name evidence="1" type="ORF">ASZ90_017037</name>
</gene>
<dbReference type="GO" id="GO:0032259">
    <property type="term" value="P:methylation"/>
    <property type="evidence" value="ECO:0007669"/>
    <property type="project" value="UniProtKB-KW"/>
</dbReference>
<dbReference type="GO" id="GO:0008168">
    <property type="term" value="F:methyltransferase activity"/>
    <property type="evidence" value="ECO:0007669"/>
    <property type="project" value="UniProtKB-KW"/>
</dbReference>
<accession>A0A0W8EAI4</accession>
<dbReference type="Gene3D" id="3.40.50.150">
    <property type="entry name" value="Vaccinia Virus protein VP39"/>
    <property type="match status" value="1"/>
</dbReference>
<keyword evidence="1" id="KW-0808">Transferase</keyword>
<protein>
    <submittedName>
        <fullName evidence="1">Rna methyltransferase related</fullName>
    </submittedName>
</protein>
<dbReference type="AlphaFoldDB" id="A0A0W8EAI4"/>
<dbReference type="InterPro" id="IPR029063">
    <property type="entry name" value="SAM-dependent_MTases_sf"/>
</dbReference>
<evidence type="ECO:0000313" key="1">
    <source>
        <dbReference type="EMBL" id="KUG05532.1"/>
    </source>
</evidence>
<name>A0A0W8EAI4_9ZZZZ</name>
<organism evidence="1">
    <name type="scientific">hydrocarbon metagenome</name>
    <dbReference type="NCBI Taxonomy" id="938273"/>
    <lineage>
        <taxon>unclassified sequences</taxon>
        <taxon>metagenomes</taxon>
        <taxon>ecological metagenomes</taxon>
    </lineage>
</organism>
<proteinExistence type="predicted"/>
<reference evidence="1" key="1">
    <citation type="journal article" date="2015" name="Proc. Natl. Acad. Sci. U.S.A.">
        <title>Networks of energetic and metabolic interactions define dynamics in microbial communities.</title>
        <authorList>
            <person name="Embree M."/>
            <person name="Liu J.K."/>
            <person name="Al-Bassam M.M."/>
            <person name="Zengler K."/>
        </authorList>
    </citation>
    <scope>NUCLEOTIDE SEQUENCE</scope>
</reference>
<keyword evidence="1" id="KW-0489">Methyltransferase</keyword>
<dbReference type="SUPFAM" id="SSF53335">
    <property type="entry name" value="S-adenosyl-L-methionine-dependent methyltransferases"/>
    <property type="match status" value="1"/>
</dbReference>